<accession>A0ABR4FRC5</accession>
<dbReference type="Pfam" id="PF00079">
    <property type="entry name" value="Serpin"/>
    <property type="match status" value="1"/>
</dbReference>
<dbReference type="InterPro" id="IPR023796">
    <property type="entry name" value="Serpin_dom"/>
</dbReference>
<evidence type="ECO:0000256" key="1">
    <source>
        <dbReference type="ARBA" id="ARBA00009500"/>
    </source>
</evidence>
<dbReference type="PANTHER" id="PTHR11461">
    <property type="entry name" value="SERINE PROTEASE INHIBITOR, SERPIN"/>
    <property type="match status" value="1"/>
</dbReference>
<dbReference type="Gene3D" id="3.30.497.10">
    <property type="entry name" value="Antithrombin, subunit I, domain 2"/>
    <property type="match status" value="1"/>
</dbReference>
<comment type="caution">
    <text evidence="4">The sequence shown here is derived from an EMBL/GenBank/DDBJ whole genome shotgun (WGS) entry which is preliminary data.</text>
</comment>
<dbReference type="Proteomes" id="UP001610563">
    <property type="component" value="Unassembled WGS sequence"/>
</dbReference>
<gene>
    <name evidence="4" type="ORF">BJX66DRAFT_314095</name>
</gene>
<dbReference type="SMART" id="SM00093">
    <property type="entry name" value="SERPIN"/>
    <property type="match status" value="1"/>
</dbReference>
<dbReference type="EMBL" id="JBFTWV010000133">
    <property type="protein sequence ID" value="KAL2785800.1"/>
    <property type="molecule type" value="Genomic_DNA"/>
</dbReference>
<dbReference type="InterPro" id="IPR042185">
    <property type="entry name" value="Serpin_sf_2"/>
</dbReference>
<comment type="similarity">
    <text evidence="1 2">Belongs to the serpin family.</text>
</comment>
<keyword evidence="5" id="KW-1185">Reference proteome</keyword>
<dbReference type="Gene3D" id="2.30.39.10">
    <property type="entry name" value="Alpha-1-antitrypsin, domain 1"/>
    <property type="match status" value="1"/>
</dbReference>
<dbReference type="CDD" id="cd00172">
    <property type="entry name" value="serpin"/>
    <property type="match status" value="1"/>
</dbReference>
<dbReference type="InterPro" id="IPR042178">
    <property type="entry name" value="Serpin_sf_1"/>
</dbReference>
<protein>
    <submittedName>
        <fullName evidence="4">Serpin domain-containing protein</fullName>
    </submittedName>
</protein>
<evidence type="ECO:0000313" key="4">
    <source>
        <dbReference type="EMBL" id="KAL2785800.1"/>
    </source>
</evidence>
<dbReference type="InterPro" id="IPR000215">
    <property type="entry name" value="Serpin_fam"/>
</dbReference>
<evidence type="ECO:0000313" key="5">
    <source>
        <dbReference type="Proteomes" id="UP001610563"/>
    </source>
</evidence>
<proteinExistence type="inferred from homology"/>
<name>A0ABR4FRC5_9EURO</name>
<evidence type="ECO:0000256" key="2">
    <source>
        <dbReference type="RuleBase" id="RU000411"/>
    </source>
</evidence>
<dbReference type="PANTHER" id="PTHR11461:SF211">
    <property type="entry name" value="GH10112P-RELATED"/>
    <property type="match status" value="1"/>
</dbReference>
<dbReference type="InterPro" id="IPR036186">
    <property type="entry name" value="Serpin_sf"/>
</dbReference>
<sequence length="368" mass="40425">MSLRNSKTRAIVDKVNELGWNTVSRLCSNGFPPRGTAVSALSITTALAMLAGGAQGAHRQEFCSSLGLDNPNEITTVLSKVCKTLRSEAIRFNSANALFTTKSTEVFPDYVRYLEQLKAYIDSDFTNLADGVDQINSWIAEETDGLIKNMLTADDLDLSHMVLINALVFKARWETAFDPKDTVTDHVFDTTKHVEMMFRHRDSVLVSSGKGDYTAVRLPYFATPPSEWSFVAYLPKKGKSVQDILPQIRQYDKDSFYKLKVGKFGLPKFNLETKDSIKPVLQELGYPISGNFSAMASGDNLVDEIVHSVTIILDEQGTEAAAATAVMIGRGGGPPRPPPDIIFDRPFAFSIVAEELGMAVFTGVFSVS</sequence>
<organism evidence="4 5">
    <name type="scientific">Aspergillus keveii</name>
    <dbReference type="NCBI Taxonomy" id="714993"/>
    <lineage>
        <taxon>Eukaryota</taxon>
        <taxon>Fungi</taxon>
        <taxon>Dikarya</taxon>
        <taxon>Ascomycota</taxon>
        <taxon>Pezizomycotina</taxon>
        <taxon>Eurotiomycetes</taxon>
        <taxon>Eurotiomycetidae</taxon>
        <taxon>Eurotiales</taxon>
        <taxon>Aspergillaceae</taxon>
        <taxon>Aspergillus</taxon>
        <taxon>Aspergillus subgen. Nidulantes</taxon>
    </lineage>
</organism>
<feature type="domain" description="Serpin" evidence="3">
    <location>
        <begin position="20"/>
        <end position="368"/>
    </location>
</feature>
<reference evidence="4 5" key="1">
    <citation type="submission" date="2024-07" db="EMBL/GenBank/DDBJ databases">
        <title>Section-level genome sequencing and comparative genomics of Aspergillus sections Usti and Cavernicolus.</title>
        <authorList>
            <consortium name="Lawrence Berkeley National Laboratory"/>
            <person name="Nybo J.L."/>
            <person name="Vesth T.C."/>
            <person name="Theobald S."/>
            <person name="Frisvad J.C."/>
            <person name="Larsen T.O."/>
            <person name="Kjaerboelling I."/>
            <person name="Rothschild-Mancinelli K."/>
            <person name="Lyhne E.K."/>
            <person name="Kogle M.E."/>
            <person name="Barry K."/>
            <person name="Clum A."/>
            <person name="Na H."/>
            <person name="Ledsgaard L."/>
            <person name="Lin J."/>
            <person name="Lipzen A."/>
            <person name="Kuo A."/>
            <person name="Riley R."/>
            <person name="Mondo S."/>
            <person name="Labutti K."/>
            <person name="Haridas S."/>
            <person name="Pangalinan J."/>
            <person name="Salamov A.A."/>
            <person name="Simmons B.A."/>
            <person name="Magnuson J.K."/>
            <person name="Chen J."/>
            <person name="Drula E."/>
            <person name="Henrissat B."/>
            <person name="Wiebenga A."/>
            <person name="Lubbers R.J."/>
            <person name="Gomes A.C."/>
            <person name="Makela M.R."/>
            <person name="Stajich J."/>
            <person name="Grigoriev I.V."/>
            <person name="Mortensen U.H."/>
            <person name="De Vries R.P."/>
            <person name="Baker S.E."/>
            <person name="Andersen M.R."/>
        </authorList>
    </citation>
    <scope>NUCLEOTIDE SEQUENCE [LARGE SCALE GENOMIC DNA]</scope>
    <source>
        <strain evidence="4 5">CBS 209.92</strain>
    </source>
</reference>
<dbReference type="SUPFAM" id="SSF56574">
    <property type="entry name" value="Serpins"/>
    <property type="match status" value="1"/>
</dbReference>
<evidence type="ECO:0000259" key="3">
    <source>
        <dbReference type="SMART" id="SM00093"/>
    </source>
</evidence>